<proteinExistence type="predicted"/>
<dbReference type="AlphaFoldDB" id="A0A7M2XU02"/>
<sequence>MLSHFFCNMIPTPSHRSAVFESCTPRARTARVASYPISVDRSTGPCDPPDDPDDIPQSFHDISYAAPRQRRGGDVDDPQHGYWNRRRFLAGTAATMAALIGTAGVLASEADASPLNETPPVRDTINGVLAFVAPGNDPYSHQQGVWTDRPGGVTAGTAESLERTLDQASPMPLLGPEAGNLPGAAAIAVLLNTFGVTADPRSVSGPFAAPFANLSHAAKAQVFEWLDTDPRFEGLVLKFVVNAIPTLAAFAAFSEVSAYNRTRRELTGRPVGWELSRYAGPSDGWDEFLGYYGDIDEVEG</sequence>
<keyword evidence="3" id="KW-1185">Reference proteome</keyword>
<name>A0A7M2XU02_9NOCA</name>
<accession>A0A7M2XU02</accession>
<feature type="region of interest" description="Disordered" evidence="1">
    <location>
        <begin position="38"/>
        <end position="57"/>
    </location>
</feature>
<evidence type="ECO:0000313" key="3">
    <source>
        <dbReference type="Proteomes" id="UP000593818"/>
    </source>
</evidence>
<gene>
    <name evidence="2" type="ORF">INP59_10830</name>
</gene>
<dbReference type="Proteomes" id="UP000593818">
    <property type="component" value="Chromosome"/>
</dbReference>
<evidence type="ECO:0000256" key="1">
    <source>
        <dbReference type="SAM" id="MobiDB-lite"/>
    </source>
</evidence>
<reference evidence="2 3" key="1">
    <citation type="submission" date="2020-10" db="EMBL/GenBank/DDBJ databases">
        <title>Whole genome sequence of oil-degrading bacteria Rhodococcus pyridinivorans strain 5Ap.</title>
        <authorList>
            <person name="Akhremchuk A.E."/>
            <person name="Valentovich L.N."/>
            <person name="Charniauskaya M.I."/>
            <person name="Bukliarevich H.A."/>
            <person name="Titok M.A."/>
        </authorList>
    </citation>
    <scope>NUCLEOTIDE SEQUENCE [LARGE SCALE GENOMIC DNA]</scope>
    <source>
        <strain evidence="2 3">5Ap</strain>
    </source>
</reference>
<organism evidence="2 3">
    <name type="scientific">Rhodococcus pyridinivorans</name>
    <dbReference type="NCBI Taxonomy" id="103816"/>
    <lineage>
        <taxon>Bacteria</taxon>
        <taxon>Bacillati</taxon>
        <taxon>Actinomycetota</taxon>
        <taxon>Actinomycetes</taxon>
        <taxon>Mycobacteriales</taxon>
        <taxon>Nocardiaceae</taxon>
        <taxon>Rhodococcus</taxon>
    </lineage>
</organism>
<evidence type="ECO:0000313" key="2">
    <source>
        <dbReference type="EMBL" id="QOW00754.1"/>
    </source>
</evidence>
<dbReference type="EMBL" id="CP063450">
    <property type="protein sequence ID" value="QOW00754.1"/>
    <property type="molecule type" value="Genomic_DNA"/>
</dbReference>
<protein>
    <submittedName>
        <fullName evidence="2">Uncharacterized protein</fullName>
    </submittedName>
</protein>